<dbReference type="GO" id="GO:0016887">
    <property type="term" value="F:ATP hydrolysis activity"/>
    <property type="evidence" value="ECO:0007669"/>
    <property type="project" value="InterPro"/>
</dbReference>
<feature type="domain" description="ABC transporter" evidence="4">
    <location>
        <begin position="2"/>
        <end position="220"/>
    </location>
</feature>
<dbReference type="Proteomes" id="UP000284250">
    <property type="component" value="Unassembled WGS sequence"/>
</dbReference>
<keyword evidence="2" id="KW-0547">Nucleotide-binding</keyword>
<reference evidence="5 6" key="1">
    <citation type="submission" date="2018-09" db="EMBL/GenBank/DDBJ databases">
        <authorList>
            <person name="Zeman M."/>
            <person name="Pardy F."/>
        </authorList>
    </citation>
    <scope>NUCLEOTIDE SEQUENCE [LARGE SCALE GENOMIC DNA]</scope>
    <source>
        <strain evidence="5 6">CCM 8852</strain>
    </source>
</reference>
<dbReference type="SUPFAM" id="SSF52540">
    <property type="entry name" value="P-loop containing nucleoside triphosphate hydrolases"/>
    <property type="match status" value="1"/>
</dbReference>
<evidence type="ECO:0000256" key="1">
    <source>
        <dbReference type="ARBA" id="ARBA00022448"/>
    </source>
</evidence>
<evidence type="ECO:0000313" key="5">
    <source>
        <dbReference type="EMBL" id="RIY13414.1"/>
    </source>
</evidence>
<dbReference type="InterPro" id="IPR003439">
    <property type="entry name" value="ABC_transporter-like_ATP-bd"/>
</dbReference>
<dbReference type="PROSITE" id="PS00211">
    <property type="entry name" value="ABC_TRANSPORTER_1"/>
    <property type="match status" value="1"/>
</dbReference>
<dbReference type="PANTHER" id="PTHR42939:SF1">
    <property type="entry name" value="ABC TRANSPORTER ATP-BINDING PROTEIN ALBC-RELATED"/>
    <property type="match status" value="1"/>
</dbReference>
<dbReference type="InterPro" id="IPR017871">
    <property type="entry name" value="ABC_transporter-like_CS"/>
</dbReference>
<keyword evidence="1" id="KW-0813">Transport</keyword>
<organism evidence="5 6">
    <name type="scientific">Hymenobacter rubripertinctus</name>
    <dbReference type="NCBI Taxonomy" id="2029981"/>
    <lineage>
        <taxon>Bacteria</taxon>
        <taxon>Pseudomonadati</taxon>
        <taxon>Bacteroidota</taxon>
        <taxon>Cytophagia</taxon>
        <taxon>Cytophagales</taxon>
        <taxon>Hymenobacteraceae</taxon>
        <taxon>Hymenobacter</taxon>
    </lineage>
</organism>
<comment type="caution">
    <text evidence="5">The sequence shown here is derived from an EMBL/GenBank/DDBJ whole genome shotgun (WGS) entry which is preliminary data.</text>
</comment>
<dbReference type="PANTHER" id="PTHR42939">
    <property type="entry name" value="ABC TRANSPORTER ATP-BINDING PROTEIN ALBC-RELATED"/>
    <property type="match status" value="1"/>
</dbReference>
<dbReference type="InterPro" id="IPR027417">
    <property type="entry name" value="P-loop_NTPase"/>
</dbReference>
<sequence length="259" mass="28968">MLIIEGLGKRFGAHTVLHHIDLELRPGSLHGLVGANGAGKTTLLHCLYGLHTDYAGTVRETGGRPIRECTGLLPYEPYFYPRITGREYVQFCLQARGRPVPDLRGWNELLELPLDQYAEQYSAGMQKKLALLALLVQDFRYLILDEPFNGLDLSANLLLMEMLRRLRRQGTGLLLTSHLLGSLTELCDEITVLADGRVLRHYPATDFARLPTDLLGHLHEQKLSRLELLLPPRPPARVVNGRKMRVIPNAGGAGAEELR</sequence>
<evidence type="ECO:0000256" key="2">
    <source>
        <dbReference type="ARBA" id="ARBA00022741"/>
    </source>
</evidence>
<proteinExistence type="predicted"/>
<dbReference type="PROSITE" id="PS50893">
    <property type="entry name" value="ABC_TRANSPORTER_2"/>
    <property type="match status" value="1"/>
</dbReference>
<dbReference type="Gene3D" id="3.40.50.300">
    <property type="entry name" value="P-loop containing nucleotide triphosphate hydrolases"/>
    <property type="match status" value="1"/>
</dbReference>
<dbReference type="RefSeq" id="WP_119654298.1">
    <property type="nucleotide sequence ID" value="NZ_JBHUOI010000002.1"/>
</dbReference>
<dbReference type="GO" id="GO:0005524">
    <property type="term" value="F:ATP binding"/>
    <property type="evidence" value="ECO:0007669"/>
    <property type="project" value="UniProtKB-KW"/>
</dbReference>
<dbReference type="InterPro" id="IPR003593">
    <property type="entry name" value="AAA+_ATPase"/>
</dbReference>
<evidence type="ECO:0000256" key="3">
    <source>
        <dbReference type="ARBA" id="ARBA00022840"/>
    </source>
</evidence>
<reference evidence="5 6" key="2">
    <citation type="submission" date="2019-01" db="EMBL/GenBank/DDBJ databases">
        <title>Hymenobacter humicola sp. nov., isolated from soils in Antarctica.</title>
        <authorList>
            <person name="Sedlacek I."/>
            <person name="Holochova P."/>
            <person name="Kralova S."/>
            <person name="Pantucek R."/>
            <person name="Stankova E."/>
            <person name="Vrbovska V."/>
            <person name="Kristofova L."/>
            <person name="Svec P."/>
            <person name="Busse H.-J."/>
        </authorList>
    </citation>
    <scope>NUCLEOTIDE SEQUENCE [LARGE SCALE GENOMIC DNA]</scope>
    <source>
        <strain evidence="5 6">CCM 8852</strain>
    </source>
</reference>
<dbReference type="OrthoDB" id="9801987at2"/>
<accession>A0A418R7Y5</accession>
<dbReference type="SMART" id="SM00382">
    <property type="entry name" value="AAA"/>
    <property type="match status" value="1"/>
</dbReference>
<evidence type="ECO:0000313" key="6">
    <source>
        <dbReference type="Proteomes" id="UP000284250"/>
    </source>
</evidence>
<gene>
    <name evidence="5" type="ORF">D0T11_02965</name>
</gene>
<protein>
    <submittedName>
        <fullName evidence="5">ABC transporter ATP-binding protein</fullName>
    </submittedName>
</protein>
<dbReference type="AlphaFoldDB" id="A0A418R7Y5"/>
<dbReference type="EMBL" id="QYCN01000003">
    <property type="protein sequence ID" value="RIY13414.1"/>
    <property type="molecule type" value="Genomic_DNA"/>
</dbReference>
<name>A0A418R7Y5_9BACT</name>
<evidence type="ECO:0000259" key="4">
    <source>
        <dbReference type="PROSITE" id="PS50893"/>
    </source>
</evidence>
<dbReference type="Pfam" id="PF00005">
    <property type="entry name" value="ABC_tran"/>
    <property type="match status" value="1"/>
</dbReference>
<keyword evidence="6" id="KW-1185">Reference proteome</keyword>
<keyword evidence="3 5" id="KW-0067">ATP-binding</keyword>
<dbReference type="InterPro" id="IPR051782">
    <property type="entry name" value="ABC_Transporter_VariousFunc"/>
</dbReference>